<feature type="binding site" evidence="7">
    <location>
        <position position="232"/>
    </location>
    <ligand>
        <name>Zn(2+)</name>
        <dbReference type="ChEBI" id="CHEBI:29105"/>
        <label>3</label>
    </ligand>
</feature>
<dbReference type="PROSITE" id="PS51432">
    <property type="entry name" value="AP_NUCLEASE_F2_4"/>
    <property type="match status" value="1"/>
</dbReference>
<dbReference type="EMBL" id="AP019309">
    <property type="protein sequence ID" value="BBH27597.1"/>
    <property type="molecule type" value="Genomic_DNA"/>
</dbReference>
<dbReference type="PANTHER" id="PTHR21445:SF0">
    <property type="entry name" value="APURINIC-APYRIMIDINIC ENDONUCLEASE"/>
    <property type="match status" value="1"/>
</dbReference>
<keyword evidence="7" id="KW-0540">Nuclease</keyword>
<feature type="binding site" evidence="7">
    <location>
        <position position="262"/>
    </location>
    <ligand>
        <name>Zn(2+)</name>
        <dbReference type="ChEBI" id="CHEBI:29105"/>
        <label>2</label>
    </ligand>
</feature>
<dbReference type="SUPFAM" id="SSF51658">
    <property type="entry name" value="Xylose isomerase-like"/>
    <property type="match status" value="1"/>
</dbReference>
<organism evidence="9 10">
    <name type="scientific">Intestinibaculum porci</name>
    <dbReference type="NCBI Taxonomy" id="2487118"/>
    <lineage>
        <taxon>Bacteria</taxon>
        <taxon>Bacillati</taxon>
        <taxon>Bacillota</taxon>
        <taxon>Erysipelotrichia</taxon>
        <taxon>Erysipelotrichales</taxon>
        <taxon>Erysipelotrichaceae</taxon>
        <taxon>Intestinibaculum</taxon>
    </lineage>
</organism>
<dbReference type="InParanoid" id="A0A3G9J8T9"/>
<evidence type="ECO:0000259" key="8">
    <source>
        <dbReference type="Pfam" id="PF01261"/>
    </source>
</evidence>
<keyword evidence="5 7" id="KW-0862">Zinc</keyword>
<dbReference type="Gene3D" id="3.20.20.150">
    <property type="entry name" value="Divalent-metal-dependent TIM barrel enzymes"/>
    <property type="match status" value="1"/>
</dbReference>
<keyword evidence="2 7" id="KW-0479">Metal-binding</keyword>
<protein>
    <recommendedName>
        <fullName evidence="7">Probable endonuclease 4</fullName>
        <ecNumber evidence="7">3.1.21.2</ecNumber>
    </recommendedName>
    <alternativeName>
        <fullName evidence="7">Endodeoxyribonuclease IV</fullName>
    </alternativeName>
    <alternativeName>
        <fullName evidence="7">Endonuclease IV</fullName>
    </alternativeName>
</protein>
<dbReference type="InterPro" id="IPR001719">
    <property type="entry name" value="AP_endonuc_2"/>
</dbReference>
<dbReference type="Proteomes" id="UP000268059">
    <property type="component" value="Chromosome"/>
</dbReference>
<dbReference type="AlphaFoldDB" id="A0A3G9J8T9"/>
<dbReference type="GO" id="GO:0008270">
    <property type="term" value="F:zinc ion binding"/>
    <property type="evidence" value="ECO:0007669"/>
    <property type="project" value="UniProtKB-UniRule"/>
</dbReference>
<comment type="catalytic activity">
    <reaction evidence="7">
        <text>Endonucleolytic cleavage to 5'-phosphooligonucleotide end-products.</text>
        <dbReference type="EC" id="3.1.21.2"/>
    </reaction>
</comment>
<dbReference type="InterPro" id="IPR013022">
    <property type="entry name" value="Xyl_isomerase-like_TIM-brl"/>
</dbReference>
<feature type="binding site" evidence="7">
    <location>
        <position position="186"/>
    </location>
    <ligand>
        <name>Zn(2+)</name>
        <dbReference type="ChEBI" id="CHEBI:29105"/>
        <label>3</label>
    </ligand>
</feature>
<keyword evidence="6 7" id="KW-0234">DNA repair</keyword>
<feature type="binding site" evidence="7">
    <location>
        <position position="114"/>
    </location>
    <ligand>
        <name>Zn(2+)</name>
        <dbReference type="ChEBI" id="CHEBI:29105"/>
        <label>1</label>
    </ligand>
</feature>
<dbReference type="FunFam" id="3.20.20.150:FF:000001">
    <property type="entry name" value="Probable endonuclease 4"/>
    <property type="match status" value="1"/>
</dbReference>
<dbReference type="FunCoup" id="A0A3G9J8T9">
    <property type="interactions" value="139"/>
</dbReference>
<dbReference type="GO" id="GO:0006284">
    <property type="term" value="P:base-excision repair"/>
    <property type="evidence" value="ECO:0007669"/>
    <property type="project" value="TreeGrafter"/>
</dbReference>
<gene>
    <name evidence="7 9" type="primary">nfo</name>
    <name evidence="9" type="ORF">SG0102_25310</name>
</gene>
<comment type="cofactor">
    <cofactor evidence="7">
        <name>Zn(2+)</name>
        <dbReference type="ChEBI" id="CHEBI:29105"/>
    </cofactor>
    <text evidence="7">Binds 3 Zn(2+) ions.</text>
</comment>
<keyword evidence="7 9" id="KW-0255">Endonuclease</keyword>
<feature type="binding site" evidence="7">
    <location>
        <position position="230"/>
    </location>
    <ligand>
        <name>Zn(2+)</name>
        <dbReference type="ChEBI" id="CHEBI:29105"/>
        <label>3</label>
    </ligand>
</feature>
<dbReference type="SMART" id="SM00518">
    <property type="entry name" value="AP2Ec"/>
    <property type="match status" value="1"/>
</dbReference>
<dbReference type="InterPro" id="IPR036237">
    <property type="entry name" value="Xyl_isomerase-like_sf"/>
</dbReference>
<dbReference type="HAMAP" id="MF_00152">
    <property type="entry name" value="Nfo"/>
    <property type="match status" value="1"/>
</dbReference>
<dbReference type="GO" id="GO:0003906">
    <property type="term" value="F:DNA-(apurinic or apyrimidinic site) endonuclease activity"/>
    <property type="evidence" value="ECO:0007669"/>
    <property type="project" value="TreeGrafter"/>
</dbReference>
<dbReference type="GO" id="GO:0003677">
    <property type="term" value="F:DNA binding"/>
    <property type="evidence" value="ECO:0007669"/>
    <property type="project" value="InterPro"/>
</dbReference>
<dbReference type="CDD" id="cd00019">
    <property type="entry name" value="AP2Ec"/>
    <property type="match status" value="1"/>
</dbReference>
<dbReference type="RefSeq" id="WP_125120306.1">
    <property type="nucleotide sequence ID" value="NZ_JAQYAJ010000135.1"/>
</dbReference>
<comment type="similarity">
    <text evidence="1 7">Belongs to the AP endonuclease 2 family.</text>
</comment>
<evidence type="ECO:0000256" key="5">
    <source>
        <dbReference type="ARBA" id="ARBA00022833"/>
    </source>
</evidence>
<feature type="binding site" evidence="7">
    <location>
        <position position="149"/>
    </location>
    <ligand>
        <name>Zn(2+)</name>
        <dbReference type="ChEBI" id="CHEBI:29105"/>
        <label>1</label>
    </ligand>
</feature>
<dbReference type="EC" id="3.1.21.2" evidence="7"/>
<reference evidence="9 10" key="1">
    <citation type="submission" date="2018-11" db="EMBL/GenBank/DDBJ databases">
        <title>Novel Erysipelotrichaceae bacterium isolated from small intestine of a swine.</title>
        <authorList>
            <person name="Kim J.S."/>
            <person name="Choe H."/>
            <person name="Lee Y.R."/>
            <person name="Kim K.M."/>
            <person name="Park D.S."/>
        </authorList>
    </citation>
    <scope>NUCLEOTIDE SEQUENCE [LARGE SCALE GENOMIC DNA]</scope>
    <source>
        <strain evidence="9 10">SG0102</strain>
    </source>
</reference>
<dbReference type="OrthoDB" id="9805666at2"/>
<comment type="function">
    <text evidence="7">Endonuclease IV plays a role in DNA repair. It cleaves phosphodiester bonds at apurinic or apyrimidinic (AP) sites, generating a 3'-hydroxyl group and a 5'-terminal sugar phosphate.</text>
</comment>
<feature type="domain" description="Xylose isomerase-like TIM barrel" evidence="8">
    <location>
        <begin position="22"/>
        <end position="279"/>
    </location>
</feature>
<dbReference type="InterPro" id="IPR018246">
    <property type="entry name" value="AP_endonuc_F2_Zn_BS"/>
</dbReference>
<evidence type="ECO:0000313" key="9">
    <source>
        <dbReference type="EMBL" id="BBH27597.1"/>
    </source>
</evidence>
<evidence type="ECO:0000256" key="3">
    <source>
        <dbReference type="ARBA" id="ARBA00022763"/>
    </source>
</evidence>
<feature type="binding site" evidence="7">
    <location>
        <position position="183"/>
    </location>
    <ligand>
        <name>Zn(2+)</name>
        <dbReference type="ChEBI" id="CHEBI:29105"/>
        <label>2</label>
    </ligand>
</feature>
<dbReference type="NCBIfam" id="NF002196">
    <property type="entry name" value="PRK01060.1-1"/>
    <property type="match status" value="1"/>
</dbReference>
<sequence length="295" mass="32743">MTKLLIGSHVGMKAKKFLLGSVEEALSYGATTFMFYTGAPQNTRRKDISELRVEEARQLMIDNGIDIDQVVVHAPYIINLANTVKPETFELAVSFLKTEIERVHEIGAKRLVLHPGSHVKAGEEAGLASIIEGLNQVLTPDQDVMIALESMAGKGSELGTSIDQLSYLIDHVTLSDKLGICLDTCHLNDAGYDINDFDAILDEVEEKIGLDKVLAIHINDSKNPRGAHKDRHENIGFGTIGFEALNKVVHNPRLENVPKILETPYINDHAPYKDEIMMFETNTFNPHLKEAYEAK</sequence>
<proteinExistence type="inferred from homology"/>
<evidence type="ECO:0000313" key="10">
    <source>
        <dbReference type="Proteomes" id="UP000268059"/>
    </source>
</evidence>
<dbReference type="PROSITE" id="PS00731">
    <property type="entry name" value="AP_NUCLEASE_F2_3"/>
    <property type="match status" value="1"/>
</dbReference>
<dbReference type="GO" id="GO:0008081">
    <property type="term" value="F:phosphoric diester hydrolase activity"/>
    <property type="evidence" value="ECO:0007669"/>
    <property type="project" value="TreeGrafter"/>
</dbReference>
<evidence type="ECO:0000256" key="2">
    <source>
        <dbReference type="ARBA" id="ARBA00022723"/>
    </source>
</evidence>
<dbReference type="GO" id="GO:0008833">
    <property type="term" value="F:deoxyribonuclease IV (phage-T4-induced) activity"/>
    <property type="evidence" value="ECO:0007669"/>
    <property type="project" value="UniProtKB-UniRule"/>
</dbReference>
<dbReference type="KEGG" id="ebm:SG0102_25310"/>
<dbReference type="PANTHER" id="PTHR21445">
    <property type="entry name" value="ENDONUCLEASE IV ENDODEOXYRIBONUCLEASE IV"/>
    <property type="match status" value="1"/>
</dbReference>
<dbReference type="PROSITE" id="PS00729">
    <property type="entry name" value="AP_NUCLEASE_F2_1"/>
    <property type="match status" value="1"/>
</dbReference>
<keyword evidence="4 7" id="KW-0378">Hydrolase</keyword>
<keyword evidence="3 7" id="KW-0227">DNA damage</keyword>
<dbReference type="Pfam" id="PF01261">
    <property type="entry name" value="AP_endonuc_2"/>
    <property type="match status" value="1"/>
</dbReference>
<feature type="binding site" evidence="7">
    <location>
        <position position="217"/>
    </location>
    <ligand>
        <name>Zn(2+)</name>
        <dbReference type="ChEBI" id="CHEBI:29105"/>
        <label>2</label>
    </ligand>
</feature>
<evidence type="ECO:0000256" key="6">
    <source>
        <dbReference type="ARBA" id="ARBA00023204"/>
    </source>
</evidence>
<name>A0A3G9J8T9_9FIRM</name>
<keyword evidence="10" id="KW-1185">Reference proteome</keyword>
<feature type="binding site" evidence="7">
    <location>
        <position position="73"/>
    </location>
    <ligand>
        <name>Zn(2+)</name>
        <dbReference type="ChEBI" id="CHEBI:29105"/>
        <label>1</label>
    </ligand>
</feature>
<evidence type="ECO:0000256" key="4">
    <source>
        <dbReference type="ARBA" id="ARBA00022801"/>
    </source>
</evidence>
<dbReference type="NCBIfam" id="TIGR00587">
    <property type="entry name" value="nfo"/>
    <property type="match status" value="1"/>
</dbReference>
<dbReference type="PROSITE" id="PS00730">
    <property type="entry name" value="AP_NUCLEASE_F2_2"/>
    <property type="match status" value="1"/>
</dbReference>
<evidence type="ECO:0000256" key="7">
    <source>
        <dbReference type="HAMAP-Rule" id="MF_00152"/>
    </source>
</evidence>
<accession>A0A3G9J8T9</accession>
<evidence type="ECO:0000256" key="1">
    <source>
        <dbReference type="ARBA" id="ARBA00005340"/>
    </source>
</evidence>
<feature type="binding site" evidence="7">
    <location>
        <position position="149"/>
    </location>
    <ligand>
        <name>Zn(2+)</name>
        <dbReference type="ChEBI" id="CHEBI:29105"/>
        <label>2</label>
    </ligand>
</feature>